<dbReference type="PRINTS" id="PR00237">
    <property type="entry name" value="GPCRRHODOPSN"/>
</dbReference>
<gene>
    <name evidence="11" type="ORF">ATANTOWER_018545</name>
</gene>
<evidence type="ECO:0000256" key="5">
    <source>
        <dbReference type="ARBA" id="ARBA00023040"/>
    </source>
</evidence>
<dbReference type="InterPro" id="IPR017452">
    <property type="entry name" value="GPCR_Rhodpsn_7TM"/>
</dbReference>
<name>A0ABU7B0P9_9TELE</name>
<keyword evidence="4 9" id="KW-1133">Transmembrane helix</keyword>
<feature type="transmembrane region" description="Helical" evidence="9">
    <location>
        <begin position="82"/>
        <end position="104"/>
    </location>
</feature>
<dbReference type="Gene3D" id="1.20.1070.10">
    <property type="entry name" value="Rhodopsin 7-helix transmembrane proteins"/>
    <property type="match status" value="1"/>
</dbReference>
<keyword evidence="3 9" id="KW-0812">Transmembrane</keyword>
<protein>
    <recommendedName>
        <fullName evidence="10">G-protein coupled receptors family 1 profile domain-containing protein</fullName>
    </recommendedName>
</protein>
<evidence type="ECO:0000256" key="7">
    <source>
        <dbReference type="ARBA" id="ARBA00023170"/>
    </source>
</evidence>
<dbReference type="PANTHER" id="PTHR24231:SF15">
    <property type="entry name" value="2-OXOGLUTARATE RECEPTOR 1"/>
    <property type="match status" value="1"/>
</dbReference>
<feature type="transmembrane region" description="Helical" evidence="9">
    <location>
        <begin position="159"/>
        <end position="185"/>
    </location>
</feature>
<dbReference type="EMBL" id="JAHUTI010039377">
    <property type="protein sequence ID" value="MED6244101.1"/>
    <property type="molecule type" value="Genomic_DNA"/>
</dbReference>
<dbReference type="Proteomes" id="UP001345963">
    <property type="component" value="Unassembled WGS sequence"/>
</dbReference>
<accession>A0ABU7B0P9</accession>
<dbReference type="PROSITE" id="PS50262">
    <property type="entry name" value="G_PROTEIN_RECEP_F1_2"/>
    <property type="match status" value="1"/>
</dbReference>
<dbReference type="InterPro" id="IPR000276">
    <property type="entry name" value="GPCR_Rhodpsn"/>
</dbReference>
<keyword evidence="6 9" id="KW-0472">Membrane</keyword>
<keyword evidence="5" id="KW-0297">G-protein coupled receptor</keyword>
<reference evidence="11 12" key="1">
    <citation type="submission" date="2021-07" db="EMBL/GenBank/DDBJ databases">
        <authorList>
            <person name="Palmer J.M."/>
        </authorList>
    </citation>
    <scope>NUCLEOTIDE SEQUENCE [LARGE SCALE GENOMIC DNA]</scope>
    <source>
        <strain evidence="11 12">AT_MEX2019</strain>
        <tissue evidence="11">Muscle</tissue>
    </source>
</reference>
<organism evidence="11 12">
    <name type="scientific">Ataeniobius toweri</name>
    <dbReference type="NCBI Taxonomy" id="208326"/>
    <lineage>
        <taxon>Eukaryota</taxon>
        <taxon>Metazoa</taxon>
        <taxon>Chordata</taxon>
        <taxon>Craniata</taxon>
        <taxon>Vertebrata</taxon>
        <taxon>Euteleostomi</taxon>
        <taxon>Actinopterygii</taxon>
        <taxon>Neopterygii</taxon>
        <taxon>Teleostei</taxon>
        <taxon>Neoteleostei</taxon>
        <taxon>Acanthomorphata</taxon>
        <taxon>Ovalentaria</taxon>
        <taxon>Atherinomorphae</taxon>
        <taxon>Cyprinodontiformes</taxon>
        <taxon>Goodeidae</taxon>
        <taxon>Ataeniobius</taxon>
    </lineage>
</organism>
<evidence type="ECO:0000256" key="3">
    <source>
        <dbReference type="ARBA" id="ARBA00022692"/>
    </source>
</evidence>
<evidence type="ECO:0000259" key="10">
    <source>
        <dbReference type="PROSITE" id="PS50262"/>
    </source>
</evidence>
<proteinExistence type="predicted"/>
<feature type="transmembrane region" description="Helical" evidence="9">
    <location>
        <begin position="49"/>
        <end position="70"/>
    </location>
</feature>
<comment type="subcellular location">
    <subcellularLocation>
        <location evidence="1">Cell membrane</location>
        <topology evidence="1">Multi-pass membrane protein</topology>
    </subcellularLocation>
</comment>
<dbReference type="PANTHER" id="PTHR24231">
    <property type="entry name" value="PURINOCEPTOR-RELATED G-PROTEIN COUPLED RECEPTOR"/>
    <property type="match status" value="1"/>
</dbReference>
<evidence type="ECO:0000313" key="12">
    <source>
        <dbReference type="Proteomes" id="UP001345963"/>
    </source>
</evidence>
<evidence type="ECO:0000256" key="4">
    <source>
        <dbReference type="ARBA" id="ARBA00022989"/>
    </source>
</evidence>
<feature type="transmembrane region" description="Helical" evidence="9">
    <location>
        <begin position="124"/>
        <end position="147"/>
    </location>
</feature>
<keyword evidence="7" id="KW-0675">Receptor</keyword>
<keyword evidence="12" id="KW-1185">Reference proteome</keyword>
<evidence type="ECO:0000256" key="1">
    <source>
        <dbReference type="ARBA" id="ARBA00004651"/>
    </source>
</evidence>
<evidence type="ECO:0000256" key="8">
    <source>
        <dbReference type="ARBA" id="ARBA00023224"/>
    </source>
</evidence>
<dbReference type="PRINTS" id="PR01157">
    <property type="entry name" value="P2YPURNOCPTR"/>
</dbReference>
<evidence type="ECO:0000256" key="2">
    <source>
        <dbReference type="ARBA" id="ARBA00022475"/>
    </source>
</evidence>
<feature type="domain" description="G-protein coupled receptors family 1 profile" evidence="10">
    <location>
        <begin position="61"/>
        <end position="313"/>
    </location>
</feature>
<evidence type="ECO:0000256" key="6">
    <source>
        <dbReference type="ARBA" id="ARBA00023136"/>
    </source>
</evidence>
<dbReference type="SUPFAM" id="SSF81321">
    <property type="entry name" value="Family A G protein-coupled receptor-like"/>
    <property type="match status" value="1"/>
</dbReference>
<keyword evidence="2" id="KW-1003">Cell membrane</keyword>
<evidence type="ECO:0000313" key="11">
    <source>
        <dbReference type="EMBL" id="MED6244101.1"/>
    </source>
</evidence>
<sequence length="356" mass="40577">MEVKTKTTHKGLGLQPDEDTIIKTGLFMAGINNSCTDLESLLKHYYLSVSYGIIFIVGLVGNILSISIYLAKLRPWKSSSIIMVNLALMDLLYVLTMPFLVYYYSNMESWMLGDFMCRFVRFAFHFHLYGSILSLSCVAVFRFVVVIQPLWVIQVQQKIWGIVACLVVWTVAAAEVTPMLTIIFLTHKDNMTFCVDFANTEPVVSVREYNWLLTAFGFALPLVLVFICYIGIVKQLTDGSSTTSSYRMRARRVTVFILVVFVMCYLPYHTLRVLWVEIQISSSTQCTTYIVNAAYIISRPLAGLNTFFNLALYTLSGDSFKKAFLDIFCREEWVNKARSRLHLNIINRAENDMAAA</sequence>
<dbReference type="Pfam" id="PF00001">
    <property type="entry name" value="7tm_1"/>
    <property type="match status" value="1"/>
</dbReference>
<evidence type="ECO:0000256" key="9">
    <source>
        <dbReference type="SAM" id="Phobius"/>
    </source>
</evidence>
<feature type="transmembrane region" description="Helical" evidence="9">
    <location>
        <begin position="253"/>
        <end position="275"/>
    </location>
</feature>
<keyword evidence="8" id="KW-0807">Transducer</keyword>
<feature type="transmembrane region" description="Helical" evidence="9">
    <location>
        <begin position="211"/>
        <end position="232"/>
    </location>
</feature>
<comment type="caution">
    <text evidence="11">The sequence shown here is derived from an EMBL/GenBank/DDBJ whole genome shotgun (WGS) entry which is preliminary data.</text>
</comment>